<feature type="transmembrane region" description="Helical" evidence="5">
    <location>
        <begin position="147"/>
        <end position="172"/>
    </location>
</feature>
<keyword evidence="8" id="KW-1185">Reference proteome</keyword>
<evidence type="ECO:0000259" key="6">
    <source>
        <dbReference type="PROSITE" id="PS50042"/>
    </source>
</evidence>
<dbReference type="FunFam" id="1.10.287.70:FF:000123">
    <property type="entry name" value="Potassium channel KAT3"/>
    <property type="match status" value="1"/>
</dbReference>
<evidence type="ECO:0000256" key="3">
    <source>
        <dbReference type="ARBA" id="ARBA00022989"/>
    </source>
</evidence>
<name>A0A8S1M998_PARPR</name>
<dbReference type="InterPro" id="IPR000595">
    <property type="entry name" value="cNMP-bd_dom"/>
</dbReference>
<organism evidence="7 8">
    <name type="scientific">Paramecium primaurelia</name>
    <dbReference type="NCBI Taxonomy" id="5886"/>
    <lineage>
        <taxon>Eukaryota</taxon>
        <taxon>Sar</taxon>
        <taxon>Alveolata</taxon>
        <taxon>Ciliophora</taxon>
        <taxon>Intramacronucleata</taxon>
        <taxon>Oligohymenophorea</taxon>
        <taxon>Peniculida</taxon>
        <taxon>Parameciidae</taxon>
        <taxon>Paramecium</taxon>
    </lineage>
</organism>
<keyword evidence="3 5" id="KW-1133">Transmembrane helix</keyword>
<feature type="transmembrane region" description="Helical" evidence="5">
    <location>
        <begin position="268"/>
        <end position="291"/>
    </location>
</feature>
<dbReference type="Pfam" id="PF00027">
    <property type="entry name" value="cNMP_binding"/>
    <property type="match status" value="1"/>
</dbReference>
<dbReference type="PANTHER" id="PTHR47823">
    <property type="entry name" value="ION_TRANS DOMAIN-CONTAINING PROTEIN"/>
    <property type="match status" value="1"/>
</dbReference>
<keyword evidence="2 5" id="KW-0812">Transmembrane</keyword>
<dbReference type="InterPro" id="IPR005821">
    <property type="entry name" value="Ion_trans_dom"/>
</dbReference>
<dbReference type="GO" id="GO:0005216">
    <property type="term" value="F:monoatomic ion channel activity"/>
    <property type="evidence" value="ECO:0007669"/>
    <property type="project" value="InterPro"/>
</dbReference>
<dbReference type="AlphaFoldDB" id="A0A8S1M998"/>
<evidence type="ECO:0000256" key="4">
    <source>
        <dbReference type="ARBA" id="ARBA00023136"/>
    </source>
</evidence>
<dbReference type="PANTHER" id="PTHR47823:SF9">
    <property type="entry name" value="CHROMOSOME UNDETERMINED SCAFFOLD_10, WHOLE GENOME SHOTGUN SEQUENCE"/>
    <property type="match status" value="1"/>
</dbReference>
<feature type="transmembrane region" description="Helical" evidence="5">
    <location>
        <begin position="121"/>
        <end position="141"/>
    </location>
</feature>
<reference evidence="7" key="1">
    <citation type="submission" date="2021-01" db="EMBL/GenBank/DDBJ databases">
        <authorList>
            <consortium name="Genoscope - CEA"/>
            <person name="William W."/>
        </authorList>
    </citation>
    <scope>NUCLEOTIDE SEQUENCE</scope>
</reference>
<feature type="domain" description="Cyclic nucleotide-binding" evidence="6">
    <location>
        <begin position="454"/>
        <end position="558"/>
    </location>
</feature>
<accession>A0A8S1M998</accession>
<dbReference type="Pfam" id="PF00520">
    <property type="entry name" value="Ion_trans"/>
    <property type="match status" value="1"/>
</dbReference>
<evidence type="ECO:0000256" key="1">
    <source>
        <dbReference type="ARBA" id="ARBA00004141"/>
    </source>
</evidence>
<dbReference type="EMBL" id="CAJJDM010000052">
    <property type="protein sequence ID" value="CAD8074225.1"/>
    <property type="molecule type" value="Genomic_DNA"/>
</dbReference>
<keyword evidence="4 5" id="KW-0472">Membrane</keyword>
<proteinExistence type="predicted"/>
<evidence type="ECO:0000313" key="8">
    <source>
        <dbReference type="Proteomes" id="UP000688137"/>
    </source>
</evidence>
<comment type="subcellular location">
    <subcellularLocation>
        <location evidence="1">Membrane</location>
        <topology evidence="1">Multi-pass membrane protein</topology>
    </subcellularLocation>
</comment>
<evidence type="ECO:0000313" key="7">
    <source>
        <dbReference type="EMBL" id="CAD8074225.1"/>
    </source>
</evidence>
<protein>
    <recommendedName>
        <fullName evidence="6">Cyclic nucleotide-binding domain-containing protein</fullName>
    </recommendedName>
</protein>
<comment type="caution">
    <text evidence="7">The sequence shown here is derived from an EMBL/GenBank/DDBJ whole genome shotgun (WGS) entry which is preliminary data.</text>
</comment>
<feature type="transmembrane region" description="Helical" evidence="5">
    <location>
        <begin position="311"/>
        <end position="331"/>
    </location>
</feature>
<sequence>MNRSSHVKSGQTAFKVLNFFLRSKKTTQVVPERRHFEQDEIKKIFRRCLIRLRTIYILNQVTKEIVTYGTSSNLYDISTRDRPALQKYLFPLSKQQDQDEDQLEFPIIHPNSLIRQIWNGIFLLMMIYKLLIQLILVSFYLDNEVQVWYYADIITDILFWLDLIISCLSGYYDEEGKLVKKRKIIFMNYLKGWFTVDLLSCLPLNYVLDGVISENGNMKSQNIKLFKLLKLPRMYRLFKIIRFIDMMKYLGISEIMEFFQFNYGFSRLLSLLISVCLVIHLSGCLWFYVAAFNDFDSQTWVSRNDLTSSTIQTKYIASIYYAFTTLTTVGYGDIHSFSSAEMIITIFLMIVGVGFYSMIIGLLSSILSQIDYKGHKLQQQQAILNEFCIEKKISLNLREKLKETLQYSFDKNCFIWADNKYIFKDLPINLRYDIIMNIHNGVFGNMQLFQLVDDKQFLVKVVPLLKPILFLESEIIWEQNSNPDAIYFISEGRMNFKADFIVIKQTNQKKQFAFKSMIGGSYFGEIEIFLHTKRETVAQCESQCEMYYLTITSFENEIFDDFPHIMNKMKKIALERRQKNIETIQQLQQFIDDATKKQLKRTQPKKNTVLLREYIKQNSQKTLEDLKPNDCEQDTEHPQISTNRSKLQDLFLITQEIEQLLE</sequence>
<evidence type="ECO:0000256" key="2">
    <source>
        <dbReference type="ARBA" id="ARBA00022692"/>
    </source>
</evidence>
<feature type="transmembrane region" description="Helical" evidence="5">
    <location>
        <begin position="343"/>
        <end position="367"/>
    </location>
</feature>
<dbReference type="GO" id="GO:0016020">
    <property type="term" value="C:membrane"/>
    <property type="evidence" value="ECO:0007669"/>
    <property type="project" value="UniProtKB-SubCell"/>
</dbReference>
<evidence type="ECO:0000256" key="5">
    <source>
        <dbReference type="SAM" id="Phobius"/>
    </source>
</evidence>
<dbReference type="CDD" id="cd00038">
    <property type="entry name" value="CAP_ED"/>
    <property type="match status" value="1"/>
</dbReference>
<gene>
    <name evidence="7" type="ORF">PPRIM_AZ9-3.1.T0520141</name>
</gene>
<dbReference type="OMA" id="HITLPWR"/>
<dbReference type="Proteomes" id="UP000688137">
    <property type="component" value="Unassembled WGS sequence"/>
</dbReference>
<dbReference type="PROSITE" id="PS50042">
    <property type="entry name" value="CNMP_BINDING_3"/>
    <property type="match status" value="1"/>
</dbReference>